<dbReference type="Proteomes" id="UP000823775">
    <property type="component" value="Unassembled WGS sequence"/>
</dbReference>
<keyword evidence="2" id="KW-0007">Acetylation</keyword>
<gene>
    <name evidence="4" type="ORF">HAX54_047536</name>
</gene>
<feature type="non-terminal residue" evidence="4">
    <location>
        <position position="64"/>
    </location>
</feature>
<name>A0ABS8SUE7_DATST</name>
<keyword evidence="5" id="KW-1185">Reference proteome</keyword>
<sequence length="64" mass="7342">MKQLATKAAHKSAPTTSGVKKSHRYRPSTVALSEIRKYQKSTDELFNKKLPFNRMVCEFAQDIK</sequence>
<evidence type="ECO:0000313" key="4">
    <source>
        <dbReference type="EMBL" id="MCD7462002.1"/>
    </source>
</evidence>
<evidence type="ECO:0000256" key="2">
    <source>
        <dbReference type="ARBA" id="ARBA00022990"/>
    </source>
</evidence>
<dbReference type="SUPFAM" id="SSF47113">
    <property type="entry name" value="Histone-fold"/>
    <property type="match status" value="1"/>
</dbReference>
<proteinExistence type="inferred from homology"/>
<dbReference type="EMBL" id="JACEIK010000769">
    <property type="protein sequence ID" value="MCD7462002.1"/>
    <property type="molecule type" value="Genomic_DNA"/>
</dbReference>
<dbReference type="InterPro" id="IPR009072">
    <property type="entry name" value="Histone-fold"/>
</dbReference>
<comment type="caution">
    <text evidence="4">The sequence shown here is derived from an EMBL/GenBank/DDBJ whole genome shotgun (WGS) entry which is preliminary data.</text>
</comment>
<dbReference type="PANTHER" id="PTHR11426">
    <property type="entry name" value="HISTONE H3"/>
    <property type="match status" value="1"/>
</dbReference>
<organism evidence="4 5">
    <name type="scientific">Datura stramonium</name>
    <name type="common">Jimsonweed</name>
    <name type="synonym">Common thornapple</name>
    <dbReference type="NCBI Taxonomy" id="4076"/>
    <lineage>
        <taxon>Eukaryota</taxon>
        <taxon>Viridiplantae</taxon>
        <taxon>Streptophyta</taxon>
        <taxon>Embryophyta</taxon>
        <taxon>Tracheophyta</taxon>
        <taxon>Spermatophyta</taxon>
        <taxon>Magnoliopsida</taxon>
        <taxon>eudicotyledons</taxon>
        <taxon>Gunneridae</taxon>
        <taxon>Pentapetalae</taxon>
        <taxon>asterids</taxon>
        <taxon>lamiids</taxon>
        <taxon>Solanales</taxon>
        <taxon>Solanaceae</taxon>
        <taxon>Solanoideae</taxon>
        <taxon>Datureae</taxon>
        <taxon>Datura</taxon>
    </lineage>
</organism>
<accession>A0ABS8SUE7</accession>
<evidence type="ECO:0000256" key="1">
    <source>
        <dbReference type="ARBA" id="ARBA00010343"/>
    </source>
</evidence>
<protein>
    <recommendedName>
        <fullName evidence="6">Histone H2A/H2B/H3 domain-containing protein</fullName>
    </recommendedName>
</protein>
<evidence type="ECO:0008006" key="6">
    <source>
        <dbReference type="Google" id="ProtNLM"/>
    </source>
</evidence>
<feature type="region of interest" description="Disordered" evidence="3">
    <location>
        <begin position="1"/>
        <end position="26"/>
    </location>
</feature>
<evidence type="ECO:0000313" key="5">
    <source>
        <dbReference type="Proteomes" id="UP000823775"/>
    </source>
</evidence>
<reference evidence="4 5" key="1">
    <citation type="journal article" date="2021" name="BMC Genomics">
        <title>Datura genome reveals duplications of psychoactive alkaloid biosynthetic genes and high mutation rate following tissue culture.</title>
        <authorList>
            <person name="Rajewski A."/>
            <person name="Carter-House D."/>
            <person name="Stajich J."/>
            <person name="Litt A."/>
        </authorList>
    </citation>
    <scope>NUCLEOTIDE SEQUENCE [LARGE SCALE GENOMIC DNA]</scope>
    <source>
        <strain evidence="4">AR-01</strain>
    </source>
</reference>
<comment type="similarity">
    <text evidence="1">Belongs to the histone H3 family.</text>
</comment>
<dbReference type="Gene3D" id="1.10.20.10">
    <property type="entry name" value="Histone, subunit A"/>
    <property type="match status" value="1"/>
</dbReference>
<dbReference type="InterPro" id="IPR000164">
    <property type="entry name" value="Histone_H3/CENP-A"/>
</dbReference>
<evidence type="ECO:0000256" key="3">
    <source>
        <dbReference type="SAM" id="MobiDB-lite"/>
    </source>
</evidence>